<dbReference type="WBParaSite" id="Csp11.Scaffold630.g20070.t1">
    <property type="protein sequence ID" value="Csp11.Scaffold630.g20070.t1"/>
    <property type="gene ID" value="Csp11.Scaffold630.g20070"/>
</dbReference>
<evidence type="ECO:0000313" key="1">
    <source>
        <dbReference type="Proteomes" id="UP000095282"/>
    </source>
</evidence>
<dbReference type="Proteomes" id="UP000095282">
    <property type="component" value="Unplaced"/>
</dbReference>
<dbReference type="AlphaFoldDB" id="A0A1I7UWK9"/>
<protein>
    <submittedName>
        <fullName evidence="2">Ovule protein</fullName>
    </submittedName>
</protein>
<name>A0A1I7UWK9_9PELO</name>
<evidence type="ECO:0000313" key="2">
    <source>
        <dbReference type="WBParaSite" id="Csp11.Scaffold630.g20070.t1"/>
    </source>
</evidence>
<reference evidence="2" key="1">
    <citation type="submission" date="2016-11" db="UniProtKB">
        <authorList>
            <consortium name="WormBaseParasite"/>
        </authorList>
    </citation>
    <scope>IDENTIFICATION</scope>
</reference>
<sequence>MTSFTFVTRTILSAKMKQRQSIFLFSQCIQNTQMDRLGHTPLCKGRSLLVLLDILGPRNHSDFFIGLE</sequence>
<keyword evidence="1" id="KW-1185">Reference proteome</keyword>
<organism evidence="1 2">
    <name type="scientific">Caenorhabditis tropicalis</name>
    <dbReference type="NCBI Taxonomy" id="1561998"/>
    <lineage>
        <taxon>Eukaryota</taxon>
        <taxon>Metazoa</taxon>
        <taxon>Ecdysozoa</taxon>
        <taxon>Nematoda</taxon>
        <taxon>Chromadorea</taxon>
        <taxon>Rhabditida</taxon>
        <taxon>Rhabditina</taxon>
        <taxon>Rhabditomorpha</taxon>
        <taxon>Rhabditoidea</taxon>
        <taxon>Rhabditidae</taxon>
        <taxon>Peloderinae</taxon>
        <taxon>Caenorhabditis</taxon>
    </lineage>
</organism>
<accession>A0A1I7UWK9</accession>
<proteinExistence type="predicted"/>